<dbReference type="InterPro" id="IPR009057">
    <property type="entry name" value="Homeodomain-like_sf"/>
</dbReference>
<feature type="DNA-binding region" description="H-T-H motif" evidence="4">
    <location>
        <begin position="51"/>
        <end position="70"/>
    </location>
</feature>
<evidence type="ECO:0000313" key="7">
    <source>
        <dbReference type="EMBL" id="GAA3367201.1"/>
    </source>
</evidence>
<dbReference type="PANTHER" id="PTHR30055:SF234">
    <property type="entry name" value="HTH-TYPE TRANSCRIPTIONAL REGULATOR BETI"/>
    <property type="match status" value="1"/>
</dbReference>
<name>A0ABP6SM53_9ACTN</name>
<evidence type="ECO:0000256" key="2">
    <source>
        <dbReference type="ARBA" id="ARBA00023125"/>
    </source>
</evidence>
<evidence type="ECO:0000259" key="6">
    <source>
        <dbReference type="PROSITE" id="PS50977"/>
    </source>
</evidence>
<sequence length="221" mass="23924">MRDETNTAPPVTSRDAALRRRPVQRRSTERVERIIDACAELLDEVGYVALTTKEVARRARVPIGTLYQFFSGRDALLSALALRNLERYTDRLARRMAAEAPGSTAGVVDLAVEEFVAMRRSVPGFGVVDFGAVGREDTGQLLDAGADDNTAVADRLWALTRDALGPHITPVAVRVALESAEAVLGLAFRHDADGDPALIAECKRLLRAYLSQGPPTDTGAR</sequence>
<gene>
    <name evidence="7" type="ORF">GCM10020367_00470</name>
    <name evidence="8" type="ORF">GCM10020367_68370</name>
</gene>
<reference evidence="8" key="3">
    <citation type="submission" date="2023-12" db="EMBL/GenBank/DDBJ databases">
        <authorList>
            <person name="Sun Q."/>
            <person name="Inoue M."/>
        </authorList>
    </citation>
    <scope>NUCLEOTIDE SEQUENCE</scope>
    <source>
        <strain evidence="8">JCM 9651</strain>
    </source>
</reference>
<dbReference type="InterPro" id="IPR041674">
    <property type="entry name" value="TetR_C_22"/>
</dbReference>
<comment type="caution">
    <text evidence="8">The sequence shown here is derived from an EMBL/GenBank/DDBJ whole genome shotgun (WGS) entry which is preliminary data.</text>
</comment>
<feature type="region of interest" description="Disordered" evidence="5">
    <location>
        <begin position="1"/>
        <end position="24"/>
    </location>
</feature>
<dbReference type="PRINTS" id="PR00455">
    <property type="entry name" value="HTHTETR"/>
</dbReference>
<feature type="domain" description="HTH tetR-type" evidence="6">
    <location>
        <begin position="28"/>
        <end position="88"/>
    </location>
</feature>
<proteinExistence type="predicted"/>
<feature type="compositionally biased region" description="Polar residues" evidence="5">
    <location>
        <begin position="1"/>
        <end position="10"/>
    </location>
</feature>
<evidence type="ECO:0000256" key="5">
    <source>
        <dbReference type="SAM" id="MobiDB-lite"/>
    </source>
</evidence>
<evidence type="ECO:0000256" key="4">
    <source>
        <dbReference type="PROSITE-ProRule" id="PRU00335"/>
    </source>
</evidence>
<dbReference type="SUPFAM" id="SSF46689">
    <property type="entry name" value="Homeodomain-like"/>
    <property type="match status" value="1"/>
</dbReference>
<dbReference type="PANTHER" id="PTHR30055">
    <property type="entry name" value="HTH-TYPE TRANSCRIPTIONAL REGULATOR RUTR"/>
    <property type="match status" value="1"/>
</dbReference>
<dbReference type="RefSeq" id="WP_345033627.1">
    <property type="nucleotide sequence ID" value="NZ_BAAAYL010000001.1"/>
</dbReference>
<organism evidence="8 9">
    <name type="scientific">Streptomyces sannanensis</name>
    <dbReference type="NCBI Taxonomy" id="285536"/>
    <lineage>
        <taxon>Bacteria</taxon>
        <taxon>Bacillati</taxon>
        <taxon>Actinomycetota</taxon>
        <taxon>Actinomycetes</taxon>
        <taxon>Kitasatosporales</taxon>
        <taxon>Streptomycetaceae</taxon>
        <taxon>Streptomyces</taxon>
    </lineage>
</organism>
<reference evidence="8" key="1">
    <citation type="journal article" date="2014" name="Int. J. Syst. Evol. Microbiol.">
        <title>Complete genome of a new Firmicutes species belonging to the dominant human colonic microbiota ('Ruminococcus bicirculans') reveals two chromosomes and a selective capacity to utilize plant glucans.</title>
        <authorList>
            <consortium name="NISC Comparative Sequencing Program"/>
            <person name="Wegmann U."/>
            <person name="Louis P."/>
            <person name="Goesmann A."/>
            <person name="Henrissat B."/>
            <person name="Duncan S.H."/>
            <person name="Flint H.J."/>
        </authorList>
    </citation>
    <scope>NUCLEOTIDE SEQUENCE</scope>
    <source>
        <strain evidence="8">JCM 9651</strain>
    </source>
</reference>
<protein>
    <recommendedName>
        <fullName evidence="6">HTH tetR-type domain-containing protein</fullName>
    </recommendedName>
</protein>
<keyword evidence="1" id="KW-0805">Transcription regulation</keyword>
<dbReference type="InterPro" id="IPR050109">
    <property type="entry name" value="HTH-type_TetR-like_transc_reg"/>
</dbReference>
<evidence type="ECO:0000313" key="8">
    <source>
        <dbReference type="EMBL" id="GAA3380498.1"/>
    </source>
</evidence>
<keyword evidence="2 4" id="KW-0238">DNA-binding</keyword>
<accession>A0ABP6SM53</accession>
<reference evidence="9" key="2">
    <citation type="journal article" date="2019" name="Int. J. Syst. Evol. Microbiol.">
        <title>The Global Catalogue of Microorganisms (GCM) 10K type strain sequencing project: providing services to taxonomists for standard genome sequencing and annotation.</title>
        <authorList>
            <consortium name="The Broad Institute Genomics Platform"/>
            <consortium name="The Broad Institute Genome Sequencing Center for Infectious Disease"/>
            <person name="Wu L."/>
            <person name="Ma J."/>
        </authorList>
    </citation>
    <scope>NUCLEOTIDE SEQUENCE [LARGE SCALE GENOMIC DNA]</scope>
    <source>
        <strain evidence="9">JCM 9651</strain>
    </source>
</reference>
<dbReference type="EMBL" id="BAAAYL010000001">
    <property type="protein sequence ID" value="GAA3380498.1"/>
    <property type="molecule type" value="Genomic_DNA"/>
</dbReference>
<keyword evidence="9" id="KW-1185">Reference proteome</keyword>
<evidence type="ECO:0000313" key="9">
    <source>
        <dbReference type="Proteomes" id="UP001499990"/>
    </source>
</evidence>
<dbReference type="Proteomes" id="UP001499990">
    <property type="component" value="Unassembled WGS sequence"/>
</dbReference>
<evidence type="ECO:0000256" key="3">
    <source>
        <dbReference type="ARBA" id="ARBA00023163"/>
    </source>
</evidence>
<dbReference type="Gene3D" id="1.10.357.10">
    <property type="entry name" value="Tetracycline Repressor, domain 2"/>
    <property type="match status" value="1"/>
</dbReference>
<dbReference type="Pfam" id="PF17928">
    <property type="entry name" value="TetR_C_22"/>
    <property type="match status" value="1"/>
</dbReference>
<dbReference type="EMBL" id="BAAAYL010000001">
    <property type="protein sequence ID" value="GAA3367201.1"/>
    <property type="molecule type" value="Genomic_DNA"/>
</dbReference>
<dbReference type="Pfam" id="PF00440">
    <property type="entry name" value="TetR_N"/>
    <property type="match status" value="1"/>
</dbReference>
<keyword evidence="3" id="KW-0804">Transcription</keyword>
<dbReference type="PROSITE" id="PS50977">
    <property type="entry name" value="HTH_TETR_2"/>
    <property type="match status" value="1"/>
</dbReference>
<dbReference type="InterPro" id="IPR001647">
    <property type="entry name" value="HTH_TetR"/>
</dbReference>
<evidence type="ECO:0000256" key="1">
    <source>
        <dbReference type="ARBA" id="ARBA00023015"/>
    </source>
</evidence>